<evidence type="ECO:0000313" key="1">
    <source>
        <dbReference type="EMBL" id="GAA0724027.1"/>
    </source>
</evidence>
<keyword evidence="2" id="KW-1185">Reference proteome</keyword>
<dbReference type="Pfam" id="PF15428">
    <property type="entry name" value="Imm26"/>
    <property type="match status" value="1"/>
</dbReference>
<dbReference type="InterPro" id="IPR029278">
    <property type="entry name" value="Imm26"/>
</dbReference>
<proteinExistence type="predicted"/>
<evidence type="ECO:0000313" key="2">
    <source>
        <dbReference type="Proteomes" id="UP001501758"/>
    </source>
</evidence>
<name>A0ABN1IZ75_9FLAO</name>
<gene>
    <name evidence="1" type="ORF">GCM10009430_28140</name>
</gene>
<sequence>MPKQKKITLESGDVLGIDLGNSEYAFARVLSKVSIGHCIEIFDHIGNKSDDYKNINFDSRLLQPQIIDSHSLFWLGKEGNWSVLEKQEDFSPSSDEKTKFEYGDKSNPTLIDIFGNKEEKSSDDENRYPPYIPKGDIQIKKNIKFWRAKTAS</sequence>
<dbReference type="RefSeq" id="WP_343912931.1">
    <property type="nucleotide sequence ID" value="NZ_BAAAGE010000002.1"/>
</dbReference>
<organism evidence="1 2">
    <name type="scientific">Aquimarina litoralis</name>
    <dbReference type="NCBI Taxonomy" id="584605"/>
    <lineage>
        <taxon>Bacteria</taxon>
        <taxon>Pseudomonadati</taxon>
        <taxon>Bacteroidota</taxon>
        <taxon>Flavobacteriia</taxon>
        <taxon>Flavobacteriales</taxon>
        <taxon>Flavobacteriaceae</taxon>
        <taxon>Aquimarina</taxon>
    </lineage>
</organism>
<dbReference type="Proteomes" id="UP001501758">
    <property type="component" value="Unassembled WGS sequence"/>
</dbReference>
<reference evidence="1 2" key="1">
    <citation type="journal article" date="2019" name="Int. J. Syst. Evol. Microbiol.">
        <title>The Global Catalogue of Microorganisms (GCM) 10K type strain sequencing project: providing services to taxonomists for standard genome sequencing and annotation.</title>
        <authorList>
            <consortium name="The Broad Institute Genomics Platform"/>
            <consortium name="The Broad Institute Genome Sequencing Center for Infectious Disease"/>
            <person name="Wu L."/>
            <person name="Ma J."/>
        </authorList>
    </citation>
    <scope>NUCLEOTIDE SEQUENCE [LARGE SCALE GENOMIC DNA]</scope>
    <source>
        <strain evidence="1 2">JCM 15974</strain>
    </source>
</reference>
<dbReference type="EMBL" id="BAAAGE010000002">
    <property type="protein sequence ID" value="GAA0724027.1"/>
    <property type="molecule type" value="Genomic_DNA"/>
</dbReference>
<protein>
    <submittedName>
        <fullName evidence="1">Uncharacterized protein</fullName>
    </submittedName>
</protein>
<comment type="caution">
    <text evidence="1">The sequence shown here is derived from an EMBL/GenBank/DDBJ whole genome shotgun (WGS) entry which is preliminary data.</text>
</comment>
<accession>A0ABN1IZ75</accession>